<gene>
    <name evidence="2" type="primary">smc_7</name>
    <name evidence="2" type="ORF">MiAbW_03260</name>
</gene>
<dbReference type="RefSeq" id="WP_151697067.1">
    <property type="nucleotide sequence ID" value="NZ_BJKP01000042.1"/>
</dbReference>
<evidence type="ECO:0000313" key="3">
    <source>
        <dbReference type="Proteomes" id="UP000376575"/>
    </source>
</evidence>
<reference evidence="2 3" key="1">
    <citation type="journal article" date="2019" name="FEMS Microbiol. Lett.">
        <title>A novel salt-tolerant genotype illuminates the sucrose gene evolution in freshwater bloom-forming cyanobacterium Microcystis aeruginosa.</title>
        <authorList>
            <person name="Tanabe Y."/>
            <person name="Yamaguchi H."/>
            <person name="Sano T."/>
            <person name="Kawachi M."/>
        </authorList>
    </citation>
    <scope>NUCLEOTIDE SEQUENCE [LARGE SCALE GENOMIC DNA]</scope>
    <source>
        <strain evidence="2 3">NIES-4325</strain>
    </source>
</reference>
<feature type="region of interest" description="Disordered" evidence="1">
    <location>
        <begin position="1"/>
        <end position="33"/>
    </location>
</feature>
<organism evidence="2 3">
    <name type="scientific">Microcystis aeruginosa NIES-4325</name>
    <dbReference type="NCBI Taxonomy" id="2569534"/>
    <lineage>
        <taxon>Bacteria</taxon>
        <taxon>Bacillati</taxon>
        <taxon>Cyanobacteriota</taxon>
        <taxon>Cyanophyceae</taxon>
        <taxon>Oscillatoriophycideae</taxon>
        <taxon>Chroococcales</taxon>
        <taxon>Microcystaceae</taxon>
        <taxon>Microcystis</taxon>
    </lineage>
</organism>
<sequence length="204" mass="23223">MTKGNLNDLIRTEANKEVESQPSPSPKRPKETNATLQAKINNLTTELDKTEKNQQTLQEKVISLEKELQEHLELSVRLQQRQQQTEQLESVLSEKTTLLAQLSSQLSQSQTELTEKKQLIEKLSSQLSQSQTELTEKKQLIEKLYNQIKTLENSHTPTPEPSPITKPAPKKPSLYNFEMATLARYIAPNPTPTELTDSDIGWFD</sequence>
<proteinExistence type="predicted"/>
<dbReference type="AlphaFoldDB" id="A0A5J4FBL6"/>
<name>A0A5J4FBL6_MICAE</name>
<comment type="caution">
    <text evidence="2">The sequence shown here is derived from an EMBL/GenBank/DDBJ whole genome shotgun (WGS) entry which is preliminary data.</text>
</comment>
<feature type="compositionally biased region" description="Basic and acidic residues" evidence="1">
    <location>
        <begin position="10"/>
        <end position="19"/>
    </location>
</feature>
<protein>
    <submittedName>
        <fullName evidence="2">Chromosome partition protein Smc</fullName>
    </submittedName>
</protein>
<feature type="region of interest" description="Disordered" evidence="1">
    <location>
        <begin position="151"/>
        <end position="172"/>
    </location>
</feature>
<dbReference type="Proteomes" id="UP000376575">
    <property type="component" value="Unassembled WGS sequence"/>
</dbReference>
<evidence type="ECO:0000256" key="1">
    <source>
        <dbReference type="SAM" id="MobiDB-lite"/>
    </source>
</evidence>
<evidence type="ECO:0000313" key="2">
    <source>
        <dbReference type="EMBL" id="GEA28682.1"/>
    </source>
</evidence>
<accession>A0A5J4FBL6</accession>
<dbReference type="EMBL" id="BJKP01000042">
    <property type="protein sequence ID" value="GEA28682.1"/>
    <property type="molecule type" value="Genomic_DNA"/>
</dbReference>